<name>Q1H444_METFK</name>
<reference evidence="2 3" key="1">
    <citation type="submission" date="2006-03" db="EMBL/GenBank/DDBJ databases">
        <title>Complete sequence of Methylobacillus flagellatus KT.</title>
        <authorList>
            <consortium name="US DOE Joint Genome Institute"/>
            <person name="Copeland A."/>
            <person name="Lucas S."/>
            <person name="Lapidus A."/>
            <person name="Barry K."/>
            <person name="Detter J.C."/>
            <person name="Glavina del Rio T."/>
            <person name="Hammon N."/>
            <person name="Israni S."/>
            <person name="Dalin E."/>
            <person name="Tice H."/>
            <person name="Pitluck S."/>
            <person name="Brettin T."/>
            <person name="Bruce D."/>
            <person name="Han C."/>
            <person name="Tapia R."/>
            <person name="Saunders E."/>
            <person name="Gilna P."/>
            <person name="Schmutz J."/>
            <person name="Larimer F."/>
            <person name="Land M."/>
            <person name="Kyrpides N."/>
            <person name="Anderson I."/>
            <person name="Richardson P."/>
        </authorList>
    </citation>
    <scope>NUCLEOTIDE SEQUENCE [LARGE SCALE GENOMIC DNA]</scope>
    <source>
        <strain evidence="3">KT / ATCC 51484 / DSM 6875</strain>
    </source>
</reference>
<keyword evidence="3" id="KW-1185">Reference proteome</keyword>
<dbReference type="STRING" id="265072.Mfla_0473"/>
<evidence type="ECO:0000313" key="3">
    <source>
        <dbReference type="Proteomes" id="UP000002440"/>
    </source>
</evidence>
<gene>
    <name evidence="2" type="ordered locus">Mfla_0473</name>
</gene>
<sequence>MPMFNRNHSWLLQSLKASKSKPRLRLLKIFDLTLMSSRPLPEIEQELLRQQDSLARYLSKQAKACGAQLPEVLAQQILIMLENALKEELRYPGSQALRQARTASDALIHAQCDHSWRRLRDFGMSASFISLLGITLFMSWYMLRETPPMHKSPSSHQLWNTVAQEAVVASPHHVAELYSAIERMRQGNCHFPQALMLSAPERGVFLTNIVAGNISSQAEEITLASQLLNKVSCEYKPLTMLSESEQAYIKARLTVPAVTANKPIQRS</sequence>
<dbReference type="Proteomes" id="UP000002440">
    <property type="component" value="Chromosome"/>
</dbReference>
<evidence type="ECO:0008006" key="4">
    <source>
        <dbReference type="Google" id="ProtNLM"/>
    </source>
</evidence>
<organism evidence="2 3">
    <name type="scientific">Methylobacillus flagellatus (strain ATCC 51484 / DSM 6875 / VKM B-1610 / KT)</name>
    <dbReference type="NCBI Taxonomy" id="265072"/>
    <lineage>
        <taxon>Bacteria</taxon>
        <taxon>Pseudomonadati</taxon>
        <taxon>Pseudomonadota</taxon>
        <taxon>Betaproteobacteria</taxon>
        <taxon>Nitrosomonadales</taxon>
        <taxon>Methylophilaceae</taxon>
        <taxon>Methylobacillus</taxon>
    </lineage>
</organism>
<accession>Q1H444</accession>
<protein>
    <recommendedName>
        <fullName evidence="4">Transmembrane protein</fullName>
    </recommendedName>
</protein>
<dbReference type="eggNOG" id="ENOG5030XN8">
    <property type="taxonomic scope" value="Bacteria"/>
</dbReference>
<keyword evidence="1" id="KW-0472">Membrane</keyword>
<evidence type="ECO:0000256" key="1">
    <source>
        <dbReference type="SAM" id="Phobius"/>
    </source>
</evidence>
<dbReference type="AlphaFoldDB" id="Q1H444"/>
<feature type="transmembrane region" description="Helical" evidence="1">
    <location>
        <begin position="122"/>
        <end position="143"/>
    </location>
</feature>
<dbReference type="KEGG" id="mfa:Mfla_0473"/>
<proteinExistence type="predicted"/>
<keyword evidence="1" id="KW-1133">Transmembrane helix</keyword>
<dbReference type="HOGENOM" id="CLU_1048926_0_0_4"/>
<keyword evidence="1" id="KW-0812">Transmembrane</keyword>
<dbReference type="EMBL" id="CP000284">
    <property type="protein sequence ID" value="ABE48743.1"/>
    <property type="molecule type" value="Genomic_DNA"/>
</dbReference>
<evidence type="ECO:0000313" key="2">
    <source>
        <dbReference type="EMBL" id="ABE48743.1"/>
    </source>
</evidence>